<dbReference type="GO" id="GO:0000502">
    <property type="term" value="C:proteasome complex"/>
    <property type="evidence" value="ECO:0007669"/>
    <property type="project" value="UniProtKB-KW"/>
</dbReference>
<organism evidence="8 9">
    <name type="scientific">Phyllosticta paracitricarpa</name>
    <dbReference type="NCBI Taxonomy" id="2016321"/>
    <lineage>
        <taxon>Eukaryota</taxon>
        <taxon>Fungi</taxon>
        <taxon>Dikarya</taxon>
        <taxon>Ascomycota</taxon>
        <taxon>Pezizomycotina</taxon>
        <taxon>Dothideomycetes</taxon>
        <taxon>Dothideomycetes incertae sedis</taxon>
        <taxon>Botryosphaeriales</taxon>
        <taxon>Phyllostictaceae</taxon>
        <taxon>Phyllosticta</taxon>
    </lineage>
</organism>
<keyword evidence="9" id="KW-1185">Reference proteome</keyword>
<dbReference type="Pfam" id="PF04683">
    <property type="entry name" value="Rpn13_ADRM1_Pru"/>
    <property type="match status" value="1"/>
</dbReference>
<keyword evidence="5" id="KW-0539">Nucleus</keyword>
<evidence type="ECO:0000256" key="6">
    <source>
        <dbReference type="SAM" id="MobiDB-lite"/>
    </source>
</evidence>
<feature type="compositionally biased region" description="Gly residues" evidence="6">
    <location>
        <begin position="199"/>
        <end position="209"/>
    </location>
</feature>
<protein>
    <submittedName>
        <fullName evidence="8">Proteasome complex subunit Rpn13 ubiquitin receptor-domain-containing protein</fullName>
    </submittedName>
</protein>
<dbReference type="InterPro" id="IPR044868">
    <property type="entry name" value="Rpn13/ADRM1_Pru"/>
</dbReference>
<evidence type="ECO:0000256" key="5">
    <source>
        <dbReference type="ARBA" id="ARBA00023242"/>
    </source>
</evidence>
<dbReference type="EMBL" id="JBBPBF010000010">
    <property type="protein sequence ID" value="KAK7612506.1"/>
    <property type="molecule type" value="Genomic_DNA"/>
</dbReference>
<proteinExistence type="predicted"/>
<evidence type="ECO:0000256" key="2">
    <source>
        <dbReference type="ARBA" id="ARBA00004496"/>
    </source>
</evidence>
<reference evidence="8 9" key="1">
    <citation type="submission" date="2024-04" db="EMBL/GenBank/DDBJ databases">
        <title>Phyllosticta paracitricarpa is synonymous to the EU quarantine fungus P. citricarpa based on phylogenomic analyses.</title>
        <authorList>
            <consortium name="Lawrence Berkeley National Laboratory"/>
            <person name="Van ingen-buijs V.A."/>
            <person name="Van westerhoven A.C."/>
            <person name="Haridas S."/>
            <person name="Skiadas P."/>
            <person name="Martin F."/>
            <person name="Groenewald J.Z."/>
            <person name="Crous P.W."/>
            <person name="Seidl M.F."/>
        </authorList>
    </citation>
    <scope>NUCLEOTIDE SEQUENCE [LARGE SCALE GENOMIC DNA]</scope>
    <source>
        <strain evidence="8 9">CBS 141358</strain>
    </source>
</reference>
<evidence type="ECO:0000259" key="7">
    <source>
        <dbReference type="PROSITE" id="PS51917"/>
    </source>
</evidence>
<evidence type="ECO:0000256" key="1">
    <source>
        <dbReference type="ARBA" id="ARBA00004123"/>
    </source>
</evidence>
<dbReference type="Gene3D" id="1.10.2020.20">
    <property type="match status" value="1"/>
</dbReference>
<name>A0ABR1NEG8_9PEZI</name>
<accession>A0ABR1NEG8</accession>
<dbReference type="InterPro" id="IPR038633">
    <property type="entry name" value="Rpn13/ADRM1_Pru_sf"/>
</dbReference>
<keyword evidence="8" id="KW-0675">Receptor</keyword>
<keyword evidence="4 8" id="KW-0647">Proteasome</keyword>
<comment type="subcellular location">
    <subcellularLocation>
        <location evidence="2">Cytoplasm</location>
    </subcellularLocation>
    <subcellularLocation>
        <location evidence="1">Nucleus</location>
    </subcellularLocation>
</comment>
<dbReference type="PANTHER" id="PTHR12225">
    <property type="entry name" value="ADHESION REGULATING MOLECULE 1 110 KDA CELL MEMBRANE GLYCOPROTEIN"/>
    <property type="match status" value="1"/>
</dbReference>
<evidence type="ECO:0000313" key="9">
    <source>
        <dbReference type="Proteomes" id="UP001367316"/>
    </source>
</evidence>
<evidence type="ECO:0000256" key="4">
    <source>
        <dbReference type="ARBA" id="ARBA00022942"/>
    </source>
</evidence>
<feature type="domain" description="Pru" evidence="7">
    <location>
        <begin position="30"/>
        <end position="169"/>
    </location>
</feature>
<gene>
    <name evidence="8" type="ORF">JOL62DRAFT_570768</name>
</gene>
<dbReference type="PANTHER" id="PTHR12225:SF0">
    <property type="entry name" value="PROTEASOMAL UBIQUITIN RECEPTOR ADRM1"/>
    <property type="match status" value="1"/>
</dbReference>
<dbReference type="InterPro" id="IPR038108">
    <property type="entry name" value="RPN13_DEUBAD_sf"/>
</dbReference>
<dbReference type="Gene3D" id="2.30.29.70">
    <property type="entry name" value="Proteasomal ubiquitin receptor Rpn13/ADRM1"/>
    <property type="match status" value="1"/>
</dbReference>
<evidence type="ECO:0000256" key="3">
    <source>
        <dbReference type="ARBA" id="ARBA00022490"/>
    </source>
</evidence>
<dbReference type="PROSITE" id="PS51917">
    <property type="entry name" value="PRU"/>
    <property type="match status" value="1"/>
</dbReference>
<dbReference type="InterPro" id="IPR006773">
    <property type="entry name" value="Rpn13/ADRM1"/>
</dbReference>
<keyword evidence="3" id="KW-0963">Cytoplasm</keyword>
<evidence type="ECO:0000313" key="8">
    <source>
        <dbReference type="EMBL" id="KAK7612506.1"/>
    </source>
</evidence>
<comment type="caution">
    <text evidence="8">The sequence shown here is derived from an EMBL/GenBank/DDBJ whole genome shotgun (WGS) entry which is preliminary data.</text>
</comment>
<sequence length="413" mass="43831">MPASCVKLQHHLPPNTLFTNPSLQLPFAAMSISPLITFKAGKCELDTSSRPWKVTSVPIDGYIYLYADELIHFCWRRRSSSVNDPDLDLLMIPTDGSFVPYTGQDPSESSDNVKSPTDGRIFALKFSSSSQRYLFWMQSKSQSPSGDPSWFSPRDLKIGQIVDMLLQGDEVDVHEAMREVQNPPRGDDDETMEDAPGPGHSGQGSGGAGPDATGGDVREEGEEAREGGADGARAPQDASAIVQNFINSLKGGPGAGGQSGDNNLFTTLADLLPASTTIPVIESAPDSFIDSLLSNLPPQILLLAQEAETTDADPTSETAQAAIQALSRGQKLDILRRVLHSPQLQQSLQSLTVALRDGGLPSVGEALGIKVENGGFGRRGGVPLGGGDAVEAFLKGVKTTVEDENEGGMDVDS</sequence>
<feature type="region of interest" description="Disordered" evidence="6">
    <location>
        <begin position="180"/>
        <end position="235"/>
    </location>
</feature>
<dbReference type="Proteomes" id="UP001367316">
    <property type="component" value="Unassembled WGS sequence"/>
</dbReference>